<dbReference type="AlphaFoldDB" id="A0A8K1FPH8"/>
<dbReference type="OrthoDB" id="2021138at2759"/>
<name>A0A8K1FPH8_PYTOL</name>
<feature type="transmembrane region" description="Helical" evidence="1">
    <location>
        <begin position="181"/>
        <end position="203"/>
    </location>
</feature>
<evidence type="ECO:0000313" key="4">
    <source>
        <dbReference type="Proteomes" id="UP000794436"/>
    </source>
</evidence>
<dbReference type="Pfam" id="PF00211">
    <property type="entry name" value="Guanylate_cyc"/>
    <property type="match status" value="1"/>
</dbReference>
<evidence type="ECO:0000259" key="2">
    <source>
        <dbReference type="SMART" id="SM00044"/>
    </source>
</evidence>
<keyword evidence="1" id="KW-0472">Membrane</keyword>
<keyword evidence="1" id="KW-0812">Transmembrane</keyword>
<dbReference type="EMBL" id="SPLM01000002">
    <property type="protein sequence ID" value="TMW68384.1"/>
    <property type="molecule type" value="Genomic_DNA"/>
</dbReference>
<dbReference type="SMART" id="SM00044">
    <property type="entry name" value="CYCc"/>
    <property type="match status" value="1"/>
</dbReference>
<keyword evidence="1" id="KW-1133">Transmembrane helix</keyword>
<feature type="transmembrane region" description="Helical" evidence="1">
    <location>
        <begin position="101"/>
        <end position="127"/>
    </location>
</feature>
<sequence>MIYSELGAITCGLSVIATATIALKLRRNWVLHISTVRWLFFMFFVYFMAWALARFVFFVWVLATPRDSISDPSIHKPFSVEEIDRLGIHAIPFSLYAHNPWIAVCVIIGDVLLLGIALWLIPLTYELSCIAIKSMDRGPEKEGERIRFYNYLIHGLILAFAVIEASFAIWDGGYTMAPHSWLLLIYGVQVCGLLYMLGSLIHLKIKGRKYEAMHGTFLPSPVYQRLQRTMVVYALFATPFQISSVVLCTTHNRAPALLHFIGTGMVIYNCTGIVLSIVTGCSQSCILQTCTSCMPEDLEAQFMQRRFLDNEPEKEPTGPPSKDQVFVHTDIESSSALWAKAPPGVMDAATDLHDLILRSSLLRHRGYEITTCGDSFQLAFHSIEDAVAYCLDVQLQLLVAPWPRELRGLVAATTKQRSGHRLIFNGLRVRMGIHDSVESEGHLVCSRHAITGKMSYTGASEIIASELGEIGFGGQILVTQRVAQWLEENASSVKIEFSIEYLGSITISNLGLDVEVHELTPAVLAGRKKIWRTRHNSALSTITLRHSEAQREQSCYRHGASFDQTVL</sequence>
<organism evidence="3 4">
    <name type="scientific">Pythium oligandrum</name>
    <name type="common">Mycoparasitic fungus</name>
    <dbReference type="NCBI Taxonomy" id="41045"/>
    <lineage>
        <taxon>Eukaryota</taxon>
        <taxon>Sar</taxon>
        <taxon>Stramenopiles</taxon>
        <taxon>Oomycota</taxon>
        <taxon>Peronosporomycetes</taxon>
        <taxon>Pythiales</taxon>
        <taxon>Pythiaceae</taxon>
        <taxon>Pythium</taxon>
    </lineage>
</organism>
<proteinExistence type="predicted"/>
<keyword evidence="4" id="KW-1185">Reference proteome</keyword>
<dbReference type="InterPro" id="IPR001054">
    <property type="entry name" value="A/G_cyclase"/>
</dbReference>
<dbReference type="SUPFAM" id="SSF55073">
    <property type="entry name" value="Nucleotide cyclase"/>
    <property type="match status" value="1"/>
</dbReference>
<dbReference type="GO" id="GO:0009190">
    <property type="term" value="P:cyclic nucleotide biosynthetic process"/>
    <property type="evidence" value="ECO:0007669"/>
    <property type="project" value="InterPro"/>
</dbReference>
<feature type="transmembrane region" description="Helical" evidence="1">
    <location>
        <begin position="257"/>
        <end position="278"/>
    </location>
</feature>
<dbReference type="PANTHER" id="PTHR43081">
    <property type="entry name" value="ADENYLATE CYCLASE, TERMINAL-DIFFERENTIATION SPECIFIC-RELATED"/>
    <property type="match status" value="1"/>
</dbReference>
<dbReference type="Gene3D" id="3.30.70.1230">
    <property type="entry name" value="Nucleotide cyclase"/>
    <property type="match status" value="1"/>
</dbReference>
<reference evidence="3" key="1">
    <citation type="submission" date="2019-03" db="EMBL/GenBank/DDBJ databases">
        <title>Long read genome sequence of the mycoparasitic Pythium oligandrum ATCC 38472 isolated from sugarbeet rhizosphere.</title>
        <authorList>
            <person name="Gaulin E."/>
        </authorList>
    </citation>
    <scope>NUCLEOTIDE SEQUENCE</scope>
    <source>
        <strain evidence="3">ATCC 38472_TT</strain>
    </source>
</reference>
<feature type="transmembrane region" description="Helical" evidence="1">
    <location>
        <begin position="148"/>
        <end position="169"/>
    </location>
</feature>
<comment type="caution">
    <text evidence="3">The sequence shown here is derived from an EMBL/GenBank/DDBJ whole genome shotgun (WGS) entry which is preliminary data.</text>
</comment>
<feature type="transmembrane region" description="Helical" evidence="1">
    <location>
        <begin position="38"/>
        <end position="63"/>
    </location>
</feature>
<protein>
    <recommendedName>
        <fullName evidence="2">Guanylate cyclase domain-containing protein</fullName>
    </recommendedName>
</protein>
<dbReference type="InterPro" id="IPR050697">
    <property type="entry name" value="Adenylyl/Guanylyl_Cyclase_3/4"/>
</dbReference>
<gene>
    <name evidence="3" type="ORF">Poli38472_005852</name>
</gene>
<dbReference type="Proteomes" id="UP000794436">
    <property type="component" value="Unassembled WGS sequence"/>
</dbReference>
<evidence type="ECO:0000256" key="1">
    <source>
        <dbReference type="SAM" id="Phobius"/>
    </source>
</evidence>
<accession>A0A8K1FPH8</accession>
<feature type="domain" description="Guanylate cyclase" evidence="2">
    <location>
        <begin position="281"/>
        <end position="501"/>
    </location>
</feature>
<dbReference type="InterPro" id="IPR029787">
    <property type="entry name" value="Nucleotide_cyclase"/>
</dbReference>
<dbReference type="PANTHER" id="PTHR43081:SF1">
    <property type="entry name" value="ADENYLATE CYCLASE, TERMINAL-DIFFERENTIATION SPECIFIC"/>
    <property type="match status" value="1"/>
</dbReference>
<evidence type="ECO:0000313" key="3">
    <source>
        <dbReference type="EMBL" id="TMW68384.1"/>
    </source>
</evidence>
<dbReference type="GO" id="GO:0035556">
    <property type="term" value="P:intracellular signal transduction"/>
    <property type="evidence" value="ECO:0007669"/>
    <property type="project" value="InterPro"/>
</dbReference>
<feature type="transmembrane region" description="Helical" evidence="1">
    <location>
        <begin position="6"/>
        <end position="26"/>
    </location>
</feature>